<dbReference type="EMBL" id="CAJOBG010051367">
    <property type="protein sequence ID" value="CAF4486890.1"/>
    <property type="molecule type" value="Genomic_DNA"/>
</dbReference>
<organism evidence="2 3">
    <name type="scientific">Rotaria magnacalcarata</name>
    <dbReference type="NCBI Taxonomy" id="392030"/>
    <lineage>
        <taxon>Eukaryota</taxon>
        <taxon>Metazoa</taxon>
        <taxon>Spiralia</taxon>
        <taxon>Gnathifera</taxon>
        <taxon>Rotifera</taxon>
        <taxon>Eurotatoria</taxon>
        <taxon>Bdelloidea</taxon>
        <taxon>Philodinida</taxon>
        <taxon>Philodinidae</taxon>
        <taxon>Rotaria</taxon>
    </lineage>
</organism>
<evidence type="ECO:0000313" key="2">
    <source>
        <dbReference type="EMBL" id="CAF4486890.1"/>
    </source>
</evidence>
<keyword evidence="3" id="KW-1185">Reference proteome</keyword>
<reference evidence="2" key="1">
    <citation type="submission" date="2021-02" db="EMBL/GenBank/DDBJ databases">
        <authorList>
            <person name="Nowell W R."/>
        </authorList>
    </citation>
    <scope>NUCLEOTIDE SEQUENCE</scope>
</reference>
<feature type="compositionally biased region" description="Low complexity" evidence="1">
    <location>
        <begin position="41"/>
        <end position="67"/>
    </location>
</feature>
<feature type="non-terminal residue" evidence="2">
    <location>
        <position position="88"/>
    </location>
</feature>
<evidence type="ECO:0000256" key="1">
    <source>
        <dbReference type="SAM" id="MobiDB-lite"/>
    </source>
</evidence>
<sequence>MISNDVSTSSSSIQLFANFDSGNMLRYERVTPSMASAQAPTNSIELDSNNNNNNINNNNTGGDNGLNSMSHPLPKHDVEFNVWTKRDC</sequence>
<feature type="region of interest" description="Disordered" evidence="1">
    <location>
        <begin position="33"/>
        <end position="74"/>
    </location>
</feature>
<protein>
    <submittedName>
        <fullName evidence="2">Uncharacterized protein</fullName>
    </submittedName>
</protein>
<name>A0A820UGF7_9BILA</name>
<evidence type="ECO:0000313" key="3">
    <source>
        <dbReference type="Proteomes" id="UP000663866"/>
    </source>
</evidence>
<comment type="caution">
    <text evidence="2">The sequence shown here is derived from an EMBL/GenBank/DDBJ whole genome shotgun (WGS) entry which is preliminary data.</text>
</comment>
<dbReference type="AlphaFoldDB" id="A0A820UGF7"/>
<proteinExistence type="predicted"/>
<gene>
    <name evidence="2" type="ORF">OVN521_LOCUS39970</name>
</gene>
<dbReference type="Proteomes" id="UP000663866">
    <property type="component" value="Unassembled WGS sequence"/>
</dbReference>
<accession>A0A820UGF7</accession>